<name>A0ABR0DIY2_9LAMI</name>
<keyword evidence="1" id="KW-0812">Transmembrane</keyword>
<keyword evidence="1" id="KW-1133">Transmembrane helix</keyword>
<proteinExistence type="predicted"/>
<evidence type="ECO:0000313" key="2">
    <source>
        <dbReference type="EMBL" id="KAK4489192.1"/>
    </source>
</evidence>
<evidence type="ECO:0000256" key="1">
    <source>
        <dbReference type="SAM" id="Phobius"/>
    </source>
</evidence>
<accession>A0ABR0DIY2</accession>
<keyword evidence="3" id="KW-1185">Reference proteome</keyword>
<dbReference type="EMBL" id="JAYDYQ010001088">
    <property type="protein sequence ID" value="KAK4489192.1"/>
    <property type="molecule type" value="Genomic_DNA"/>
</dbReference>
<protein>
    <submittedName>
        <fullName evidence="2">Uncharacterized protein</fullName>
    </submittedName>
</protein>
<gene>
    <name evidence="2" type="ORF">RD792_004986</name>
</gene>
<evidence type="ECO:0000313" key="3">
    <source>
        <dbReference type="Proteomes" id="UP001291926"/>
    </source>
</evidence>
<reference evidence="2 3" key="1">
    <citation type="journal article" date="2023" name="bioRxiv">
        <title>Genome report: Whole genome sequence and annotation of Penstemon davidsonii.</title>
        <authorList>
            <person name="Ostevik K.L."/>
            <person name="Alabady M."/>
            <person name="Zhang M."/>
            <person name="Rausher M.D."/>
        </authorList>
    </citation>
    <scope>NUCLEOTIDE SEQUENCE [LARGE SCALE GENOMIC DNA]</scope>
    <source>
        <strain evidence="2">DNT005</strain>
        <tissue evidence="2">Whole leaf</tissue>
    </source>
</reference>
<organism evidence="2 3">
    <name type="scientific">Penstemon davidsonii</name>
    <dbReference type="NCBI Taxonomy" id="160366"/>
    <lineage>
        <taxon>Eukaryota</taxon>
        <taxon>Viridiplantae</taxon>
        <taxon>Streptophyta</taxon>
        <taxon>Embryophyta</taxon>
        <taxon>Tracheophyta</taxon>
        <taxon>Spermatophyta</taxon>
        <taxon>Magnoliopsida</taxon>
        <taxon>eudicotyledons</taxon>
        <taxon>Gunneridae</taxon>
        <taxon>Pentapetalae</taxon>
        <taxon>asterids</taxon>
        <taxon>lamiids</taxon>
        <taxon>Lamiales</taxon>
        <taxon>Plantaginaceae</taxon>
        <taxon>Cheloneae</taxon>
        <taxon>Penstemon</taxon>
    </lineage>
</organism>
<dbReference type="InterPro" id="IPR036168">
    <property type="entry name" value="AP2_Mu_C_sf"/>
</dbReference>
<keyword evidence="1" id="KW-0472">Membrane</keyword>
<feature type="transmembrane region" description="Helical" evidence="1">
    <location>
        <begin position="33"/>
        <end position="51"/>
    </location>
</feature>
<dbReference type="Proteomes" id="UP001291926">
    <property type="component" value="Unassembled WGS sequence"/>
</dbReference>
<comment type="caution">
    <text evidence="2">The sequence shown here is derived from an EMBL/GenBank/DDBJ whole genome shotgun (WGS) entry which is preliminary data.</text>
</comment>
<dbReference type="SUPFAM" id="SSF49447">
    <property type="entry name" value="Second domain of Mu2 adaptin subunit (ap50) of ap2 adaptor"/>
    <property type="match status" value="1"/>
</dbReference>
<sequence>MESSMIMGSYVYGIWIACSFPQGTLGSHCDTLIVWYFHPIALTLILFLQVWEKSGYNTVEWVRYITKGGSYEVRC</sequence>